<accession>A0ABW8JM50</accession>
<reference evidence="1 2" key="1">
    <citation type="submission" date="2020-10" db="EMBL/GenBank/DDBJ databases">
        <title>Phylogeny of dyella-like bacteria.</title>
        <authorList>
            <person name="Fu J."/>
        </authorList>
    </citation>
    <scope>NUCLEOTIDE SEQUENCE [LARGE SCALE GENOMIC DNA]</scope>
    <source>
        <strain evidence="1 2">JP1</strain>
    </source>
</reference>
<dbReference type="SUPFAM" id="SSF52309">
    <property type="entry name" value="N-(deoxy)ribosyltransferase-like"/>
    <property type="match status" value="1"/>
</dbReference>
<gene>
    <name evidence="1" type="ORF">ISP15_17810</name>
</gene>
<evidence type="ECO:0000313" key="2">
    <source>
        <dbReference type="Proteomes" id="UP001620461"/>
    </source>
</evidence>
<keyword evidence="2" id="KW-1185">Reference proteome</keyword>
<sequence length="88" mass="9587">MLIDNRGIDMPAWDPLDPDVVQAWKDISSDYANGASGTVRAVIGENLRPGNVWETSELPNLMNNPNVNQIITIDPATGAQKVIFNRGP</sequence>
<organism evidence="1 2">
    <name type="scientific">Dyella jejuensis</name>
    <dbReference type="NCBI Taxonomy" id="1432009"/>
    <lineage>
        <taxon>Bacteria</taxon>
        <taxon>Pseudomonadati</taxon>
        <taxon>Pseudomonadota</taxon>
        <taxon>Gammaproteobacteria</taxon>
        <taxon>Lysobacterales</taxon>
        <taxon>Rhodanobacteraceae</taxon>
        <taxon>Dyella</taxon>
    </lineage>
</organism>
<name>A0ABW8JM50_9GAMM</name>
<dbReference type="Proteomes" id="UP001620461">
    <property type="component" value="Unassembled WGS sequence"/>
</dbReference>
<comment type="caution">
    <text evidence="1">The sequence shown here is derived from an EMBL/GenBank/DDBJ whole genome shotgun (WGS) entry which is preliminary data.</text>
</comment>
<protein>
    <submittedName>
        <fullName evidence="1">Uncharacterized protein</fullName>
    </submittedName>
</protein>
<dbReference type="EMBL" id="JADIKJ010000028">
    <property type="protein sequence ID" value="MFK2902193.1"/>
    <property type="molecule type" value="Genomic_DNA"/>
</dbReference>
<dbReference type="RefSeq" id="WP_404549297.1">
    <property type="nucleotide sequence ID" value="NZ_JADIKJ010000028.1"/>
</dbReference>
<evidence type="ECO:0000313" key="1">
    <source>
        <dbReference type="EMBL" id="MFK2902193.1"/>
    </source>
</evidence>
<proteinExistence type="predicted"/>